<keyword evidence="2" id="KW-0812">Transmembrane</keyword>
<protein>
    <submittedName>
        <fullName evidence="3">Uncharacterized protein</fullName>
    </submittedName>
</protein>
<dbReference type="EMBL" id="JAIFTX010000011">
    <property type="protein sequence ID" value="MBX7290721.1"/>
    <property type="molecule type" value="Genomic_DNA"/>
</dbReference>
<organism evidence="3 4">
    <name type="scientific">Clostridium chauvoei</name>
    <dbReference type="NCBI Taxonomy" id="46867"/>
    <lineage>
        <taxon>Bacteria</taxon>
        <taxon>Bacillati</taxon>
        <taxon>Bacillota</taxon>
        <taxon>Clostridia</taxon>
        <taxon>Eubacteriales</taxon>
        <taxon>Clostridiaceae</taxon>
        <taxon>Clostridium</taxon>
    </lineage>
</organism>
<dbReference type="AlphaFoldDB" id="A0ABD4RHA9"/>
<dbReference type="RefSeq" id="WP_021876989.1">
    <property type="nucleotide sequence ID" value="NZ_CP018624.1"/>
</dbReference>
<reference evidence="3 4" key="1">
    <citation type="submission" date="2021-08" db="EMBL/GenBank/DDBJ databases">
        <title>Genome sequence analysis of Clostridium chauvoei strains of European origin and evaluation of typing options for outbreak investigations.</title>
        <authorList>
            <person name="Abdel-Glil M."/>
            <person name="Thomas P."/>
            <person name="Seyboldt C."/>
        </authorList>
    </citation>
    <scope>NUCLEOTIDE SEQUENCE [LARGE SCALE GENOMIC DNA]</scope>
    <source>
        <strain evidence="3 4">S0260-09</strain>
    </source>
</reference>
<evidence type="ECO:0000256" key="2">
    <source>
        <dbReference type="SAM" id="Phobius"/>
    </source>
</evidence>
<dbReference type="GeneID" id="66300506"/>
<name>A0ABD4RHA9_9CLOT</name>
<gene>
    <name evidence="3" type="ORF">K4H94_06650</name>
</gene>
<feature type="coiled-coil region" evidence="1">
    <location>
        <begin position="222"/>
        <end position="252"/>
    </location>
</feature>
<evidence type="ECO:0000313" key="3">
    <source>
        <dbReference type="EMBL" id="MBX7290721.1"/>
    </source>
</evidence>
<sequence length="331" mass="38106">MNDKLKSLIHENHIFIISLISTVLFSTLLVVLIFSNIGINKTTKNFKSIAKSIDKINLSLEDCVDDFTIDTKKSISTLTESSESLKELANKISEIEIKSDKDKEIKSQLSDALSNTITLYDFCLHIINDPENIKSGDELEEFNTYKEACLTSYNALSKNNININFSDKTLLFFDNTNSYVNAIIKVNRDSDIKNSQKRDFILALDSFIPTLDKLSQDLMPAIKKVREDNRDMKVILDDLIEKEKLLDDLKNNVHTLSIPDGCMEFYNSLQEFLKIYDVYIKSMKEAVSFEKDCSDLDKYKSEIDNNYKNATSKYQDVLNSYQKYKDLKINF</sequence>
<feature type="transmembrane region" description="Helical" evidence="2">
    <location>
        <begin position="12"/>
        <end position="34"/>
    </location>
</feature>
<evidence type="ECO:0000313" key="4">
    <source>
        <dbReference type="Proteomes" id="UP000775179"/>
    </source>
</evidence>
<keyword evidence="2" id="KW-1133">Transmembrane helix</keyword>
<proteinExistence type="predicted"/>
<evidence type="ECO:0000256" key="1">
    <source>
        <dbReference type="SAM" id="Coils"/>
    </source>
</evidence>
<dbReference type="Proteomes" id="UP000775179">
    <property type="component" value="Unassembled WGS sequence"/>
</dbReference>
<accession>A0ABD4RHA9</accession>
<keyword evidence="1" id="KW-0175">Coiled coil</keyword>
<comment type="caution">
    <text evidence="3">The sequence shown here is derived from an EMBL/GenBank/DDBJ whole genome shotgun (WGS) entry which is preliminary data.</text>
</comment>
<dbReference type="KEGG" id="cchv:BTM20_01420"/>
<keyword evidence="2" id="KW-0472">Membrane</keyword>